<reference evidence="2" key="2">
    <citation type="submission" date="2015-04" db="EMBL/GenBank/DDBJ databases">
        <title>Genome sequence of Mycobacterium arupense strain GUC1.</title>
        <authorList>
            <person name="Greninger A.L."/>
            <person name="Cunningham G."/>
            <person name="Chiu C.Y."/>
            <person name="Miller S."/>
        </authorList>
    </citation>
    <scope>NUCLEOTIDE SEQUENCE</scope>
    <source>
        <strain evidence="2">GUC1</strain>
    </source>
</reference>
<feature type="domain" description="Tautomerase cis-CaaD-like" evidence="1">
    <location>
        <begin position="1"/>
        <end position="130"/>
    </location>
</feature>
<keyword evidence="6" id="KW-1185">Reference proteome</keyword>
<dbReference type="EMBL" id="SSGD01000189">
    <property type="protein sequence ID" value="TXI47944.1"/>
    <property type="molecule type" value="Genomic_DNA"/>
</dbReference>
<dbReference type="InterPro" id="IPR028116">
    <property type="entry name" value="Cis-CaaD-like"/>
</dbReference>
<organism evidence="2 5">
    <name type="scientific">Mycolicibacter arupensis</name>
    <dbReference type="NCBI Taxonomy" id="342002"/>
    <lineage>
        <taxon>Bacteria</taxon>
        <taxon>Bacillati</taxon>
        <taxon>Actinomycetota</taxon>
        <taxon>Actinomycetes</taxon>
        <taxon>Mycobacteriales</taxon>
        <taxon>Mycobacteriaceae</taxon>
        <taxon>Mycolicibacter</taxon>
    </lineage>
</organism>
<reference evidence="3 6" key="3">
    <citation type="submission" date="2016-12" db="EMBL/GenBank/DDBJ databases">
        <title>The new phylogeny of genus Mycobacterium.</title>
        <authorList>
            <person name="Tortoli E."/>
            <person name="Trovato A."/>
            <person name="Cirillo D.M."/>
        </authorList>
    </citation>
    <scope>NUCLEOTIDE SEQUENCE [LARGE SCALE GENOMIC DNA]</scope>
    <source>
        <strain evidence="3 6">DSM 44942</strain>
    </source>
</reference>
<proteinExistence type="predicted"/>
<dbReference type="Pfam" id="PF14832">
    <property type="entry name" value="Tautomerase_3"/>
    <property type="match status" value="1"/>
</dbReference>
<reference evidence="4 7" key="4">
    <citation type="submission" date="2018-09" db="EMBL/GenBank/DDBJ databases">
        <title>Metagenome Assembled Genomes from an Advanced Water Purification Facility.</title>
        <authorList>
            <person name="Stamps B.W."/>
            <person name="Spear J.R."/>
        </authorList>
    </citation>
    <scope>NUCLEOTIDE SEQUENCE [LARGE SCALE GENOMIC DNA]</scope>
    <source>
        <strain evidence="4">Bin_29_2</strain>
    </source>
</reference>
<evidence type="ECO:0000313" key="3">
    <source>
        <dbReference type="EMBL" id="OQZ94823.1"/>
    </source>
</evidence>
<dbReference type="STRING" id="342002.BST15_15430"/>
<comment type="caution">
    <text evidence="2">The sequence shown here is derived from an EMBL/GenBank/DDBJ whole genome shotgun (WGS) entry which is preliminary data.</text>
</comment>
<dbReference type="Proteomes" id="UP000034416">
    <property type="component" value="Unassembled WGS sequence"/>
</dbReference>
<evidence type="ECO:0000313" key="4">
    <source>
        <dbReference type="EMBL" id="TXI47944.1"/>
    </source>
</evidence>
<evidence type="ECO:0000259" key="1">
    <source>
        <dbReference type="Pfam" id="PF14832"/>
    </source>
</evidence>
<gene>
    <name evidence="3" type="ORF">BST15_15430</name>
    <name evidence="4" type="ORF">E6Q54_24475</name>
    <name evidence="2" type="ORF">WR43_16695</name>
</gene>
<dbReference type="InterPro" id="IPR014347">
    <property type="entry name" value="Tautomerase/MIF_sf"/>
</dbReference>
<name>A0A0F5MT31_9MYCO</name>
<dbReference type="EMBL" id="MVHH01000037">
    <property type="protein sequence ID" value="OQZ94823.1"/>
    <property type="molecule type" value="Genomic_DNA"/>
</dbReference>
<evidence type="ECO:0000313" key="6">
    <source>
        <dbReference type="Proteomes" id="UP000192327"/>
    </source>
</evidence>
<dbReference type="SUPFAM" id="SSF55331">
    <property type="entry name" value="Tautomerase/MIF"/>
    <property type="match status" value="2"/>
</dbReference>
<protein>
    <submittedName>
        <fullName evidence="2">Tautomerase</fullName>
    </submittedName>
</protein>
<evidence type="ECO:0000313" key="5">
    <source>
        <dbReference type="Proteomes" id="UP000034416"/>
    </source>
</evidence>
<evidence type="ECO:0000313" key="7">
    <source>
        <dbReference type="Proteomes" id="UP000321797"/>
    </source>
</evidence>
<reference evidence="5" key="1">
    <citation type="submission" date="2015-04" db="EMBL/GenBank/DDBJ databases">
        <title>Genome sequence of Mycobacterium arupense GUC1.</title>
        <authorList>
            <person name="Greninger A.L."/>
            <person name="Cunningham G."/>
            <person name="Chiu C.Y."/>
            <person name="Miller S."/>
        </authorList>
    </citation>
    <scope>NUCLEOTIDE SEQUENCE [LARGE SCALE GENOMIC DNA]</scope>
    <source>
        <strain evidence="5">GUC1</strain>
    </source>
</reference>
<dbReference type="Proteomes" id="UP000321797">
    <property type="component" value="Unassembled WGS sequence"/>
</dbReference>
<dbReference type="Gene3D" id="3.30.429.10">
    <property type="entry name" value="Macrophage Migration Inhibitory Factor"/>
    <property type="match status" value="1"/>
</dbReference>
<dbReference type="OrthoDB" id="118855at2"/>
<dbReference type="EMBL" id="LASW01000094">
    <property type="protein sequence ID" value="KKB97978.1"/>
    <property type="molecule type" value="Genomic_DNA"/>
</dbReference>
<accession>A0A0F5MT31</accession>
<sequence>MPVYTCTTVQETLGADTKAELAAEITRVHSMINHVPGTYVNVVFHELAPENAYTDGLPAHPLLINGWVRTGHPAAQSSQLVAEVAAAATRVTGIPAKRVLVVIQNSPAHFAIEGGRVLPEPGEEQAWLHEQQGAD</sequence>
<dbReference type="AlphaFoldDB" id="A0A0F5MT31"/>
<evidence type="ECO:0000313" key="2">
    <source>
        <dbReference type="EMBL" id="KKB97978.1"/>
    </source>
</evidence>
<dbReference type="RefSeq" id="WP_046190718.1">
    <property type="nucleotide sequence ID" value="NZ_JACKUJ010000040.1"/>
</dbReference>
<dbReference type="Proteomes" id="UP000192327">
    <property type="component" value="Unassembled WGS sequence"/>
</dbReference>
<dbReference type="PATRIC" id="fig|342002.3.peg.3861"/>